<evidence type="ECO:0000313" key="1">
    <source>
        <dbReference type="EMBL" id="CAA9360152.1"/>
    </source>
</evidence>
<sequence>DRVDDGRRGVLGPGRAREVERLEPLERRPAPGVGLRALGLVDLPLRERLELPV</sequence>
<accession>A0A6J4MHJ8</accession>
<dbReference type="AlphaFoldDB" id="A0A6J4MHJ8"/>
<organism evidence="1">
    <name type="scientific">uncultured Gemmatimonadaceae bacterium</name>
    <dbReference type="NCBI Taxonomy" id="246130"/>
    <lineage>
        <taxon>Bacteria</taxon>
        <taxon>Pseudomonadati</taxon>
        <taxon>Gemmatimonadota</taxon>
        <taxon>Gemmatimonadia</taxon>
        <taxon>Gemmatimonadales</taxon>
        <taxon>Gemmatimonadaceae</taxon>
        <taxon>environmental samples</taxon>
    </lineage>
</organism>
<name>A0A6J4MHJ8_9BACT</name>
<dbReference type="EMBL" id="CADCTU010000866">
    <property type="protein sequence ID" value="CAA9360152.1"/>
    <property type="molecule type" value="Genomic_DNA"/>
</dbReference>
<gene>
    <name evidence="1" type="ORF">AVDCRST_MAG11-4068</name>
</gene>
<protein>
    <submittedName>
        <fullName evidence="1">Uncharacterized protein</fullName>
    </submittedName>
</protein>
<proteinExistence type="predicted"/>
<feature type="non-terminal residue" evidence="1">
    <location>
        <position position="53"/>
    </location>
</feature>
<reference evidence="1" key="1">
    <citation type="submission" date="2020-02" db="EMBL/GenBank/DDBJ databases">
        <authorList>
            <person name="Meier V. D."/>
        </authorList>
    </citation>
    <scope>NUCLEOTIDE SEQUENCE</scope>
    <source>
        <strain evidence="1">AVDCRST_MAG11</strain>
    </source>
</reference>
<feature type="non-terminal residue" evidence="1">
    <location>
        <position position="1"/>
    </location>
</feature>